<feature type="region of interest" description="Disordered" evidence="1">
    <location>
        <begin position="1"/>
        <end position="24"/>
    </location>
</feature>
<accession>A0AAV4A3I5</accession>
<name>A0AAV4A3I5_9GAST</name>
<keyword evidence="3" id="KW-1185">Reference proteome</keyword>
<dbReference type="AlphaFoldDB" id="A0AAV4A3I5"/>
<evidence type="ECO:0000313" key="3">
    <source>
        <dbReference type="Proteomes" id="UP000735302"/>
    </source>
</evidence>
<dbReference type="EMBL" id="BLXT01003294">
    <property type="protein sequence ID" value="GFO01422.1"/>
    <property type="molecule type" value="Genomic_DNA"/>
</dbReference>
<comment type="caution">
    <text evidence="2">The sequence shown here is derived from an EMBL/GenBank/DDBJ whole genome shotgun (WGS) entry which is preliminary data.</text>
</comment>
<feature type="compositionally biased region" description="Low complexity" evidence="1">
    <location>
        <begin position="89"/>
        <end position="102"/>
    </location>
</feature>
<evidence type="ECO:0000256" key="1">
    <source>
        <dbReference type="SAM" id="MobiDB-lite"/>
    </source>
</evidence>
<feature type="compositionally biased region" description="Polar residues" evidence="1">
    <location>
        <begin position="15"/>
        <end position="24"/>
    </location>
</feature>
<proteinExistence type="predicted"/>
<reference evidence="2 3" key="1">
    <citation type="journal article" date="2021" name="Elife">
        <title>Chloroplast acquisition without the gene transfer in kleptoplastic sea slugs, Plakobranchus ocellatus.</title>
        <authorList>
            <person name="Maeda T."/>
            <person name="Takahashi S."/>
            <person name="Yoshida T."/>
            <person name="Shimamura S."/>
            <person name="Takaki Y."/>
            <person name="Nagai Y."/>
            <person name="Toyoda A."/>
            <person name="Suzuki Y."/>
            <person name="Arimoto A."/>
            <person name="Ishii H."/>
            <person name="Satoh N."/>
            <person name="Nishiyama T."/>
            <person name="Hasebe M."/>
            <person name="Maruyama T."/>
            <person name="Minagawa J."/>
            <person name="Obokata J."/>
            <person name="Shigenobu S."/>
        </authorList>
    </citation>
    <scope>NUCLEOTIDE SEQUENCE [LARGE SCALE GENOMIC DNA]</scope>
</reference>
<sequence length="227" mass="23275">MSTVTQRRTHERNPDTSTPLPSSLATQLDLSLSPLAAKSLSPSTLSSASLTSPAAAATAAALRVGSKSALTESVPDRSGTALEIPAGLSSVSSSPPSSSPPSAKRDGKRSSPRLGLQSSSKKPLTTDAGDSVSGEGRNVRPGSKENGVASTTNRPAAAAAGSRAVAAGVGASLVIPQPYLHYVQLQQQLLQQQQQHQQMVSALAQQQVSFVAFSTLTSRRSLLAPIQ</sequence>
<organism evidence="2 3">
    <name type="scientific">Plakobranchus ocellatus</name>
    <dbReference type="NCBI Taxonomy" id="259542"/>
    <lineage>
        <taxon>Eukaryota</taxon>
        <taxon>Metazoa</taxon>
        <taxon>Spiralia</taxon>
        <taxon>Lophotrochozoa</taxon>
        <taxon>Mollusca</taxon>
        <taxon>Gastropoda</taxon>
        <taxon>Heterobranchia</taxon>
        <taxon>Euthyneura</taxon>
        <taxon>Panpulmonata</taxon>
        <taxon>Sacoglossa</taxon>
        <taxon>Placobranchoidea</taxon>
        <taxon>Plakobranchidae</taxon>
        <taxon>Plakobranchus</taxon>
    </lineage>
</organism>
<gene>
    <name evidence="2" type="ORF">PoB_002792700</name>
</gene>
<dbReference type="Proteomes" id="UP000735302">
    <property type="component" value="Unassembled WGS sequence"/>
</dbReference>
<protein>
    <submittedName>
        <fullName evidence="2">Uncharacterized protein</fullName>
    </submittedName>
</protein>
<feature type="region of interest" description="Disordered" evidence="1">
    <location>
        <begin position="85"/>
        <end position="155"/>
    </location>
</feature>
<evidence type="ECO:0000313" key="2">
    <source>
        <dbReference type="EMBL" id="GFO01422.1"/>
    </source>
</evidence>
<feature type="region of interest" description="Disordered" evidence="1">
    <location>
        <begin position="38"/>
        <end position="57"/>
    </location>
</feature>